<keyword evidence="2" id="KW-1133">Transmembrane helix</keyword>
<feature type="transmembrane region" description="Helical" evidence="2">
    <location>
        <begin position="21"/>
        <end position="42"/>
    </location>
</feature>
<feature type="transmembrane region" description="Helical" evidence="2">
    <location>
        <begin position="188"/>
        <end position="207"/>
    </location>
</feature>
<keyword evidence="1" id="KW-0175">Coiled coil</keyword>
<feature type="transmembrane region" description="Helical" evidence="2">
    <location>
        <begin position="243"/>
        <end position="261"/>
    </location>
</feature>
<proteinExistence type="predicted"/>
<reference evidence="3" key="1">
    <citation type="submission" date="2021-12" db="EMBL/GenBank/DDBJ databases">
        <authorList>
            <person name="Veyrier F.J."/>
        </authorList>
    </citation>
    <scope>NUCLEOTIDE SEQUENCE</scope>
    <source>
        <strain evidence="3">SAG 1488-6</strain>
    </source>
</reference>
<feature type="coiled-coil region" evidence="1">
    <location>
        <begin position="130"/>
        <end position="185"/>
    </location>
</feature>
<sequence length="358" mass="41185">MRIKKQTVSSNRLPEKWFRRGLWLVALVFASFLIGLGGKIVGDLPQVTPYQNVDTYLDAPQYLPLQQEQNRLQAEQTRLQAASEQAQLTWEQRRNQTQSEQFSLNNWLATRAVTEQSDQNPEVLARTQKLDALKQQERQAQMEVEALQQQNLNATQQLSEVDDKITKLREQAQNLKDAADRQIELQVFLYRLALTLPLLLVATYLFLKQRQSKWWPFVWGFIYFALFAFFVELVPYLPSYGGYVRYGVGIVLTVLIGRYAIVAMNRYLERKQLEEALPSSERQQQLSYDMAHTRIAKAVCPSCERPTDFNNPHLDFCPHCGIGLFHACGVCQSRKNAFNQYCHQCGAADTVLSAAKNE</sequence>
<dbReference type="RefSeq" id="WP_019959406.1">
    <property type="nucleotide sequence ID" value="NZ_CP091512.1"/>
</dbReference>
<evidence type="ECO:0000313" key="3">
    <source>
        <dbReference type="EMBL" id="UOO92214.1"/>
    </source>
</evidence>
<organism evidence="3 4">
    <name type="scientific">Vitreoscilla stercoraria</name>
    <dbReference type="NCBI Taxonomy" id="61"/>
    <lineage>
        <taxon>Bacteria</taxon>
        <taxon>Pseudomonadati</taxon>
        <taxon>Pseudomonadota</taxon>
        <taxon>Betaproteobacteria</taxon>
        <taxon>Neisseriales</taxon>
        <taxon>Neisseriaceae</taxon>
        <taxon>Vitreoscilla</taxon>
    </lineage>
</organism>
<evidence type="ECO:0000256" key="2">
    <source>
        <dbReference type="SAM" id="Phobius"/>
    </source>
</evidence>
<name>A0ABY4E8Z0_VITST</name>
<reference evidence="3" key="2">
    <citation type="journal article" date="2022" name="Res Sq">
        <title>Evolution of multicellular longitudinally dividing oral cavity symbionts (Neisseriaceae).</title>
        <authorList>
            <person name="Nyongesa S."/>
            <person name="Weber P."/>
            <person name="Bernet E."/>
            <person name="Pullido F."/>
            <person name="Nieckarz M."/>
            <person name="Delaby M."/>
            <person name="Nieves C."/>
            <person name="Viehboeck T."/>
            <person name="Krause N."/>
            <person name="Rivera-Millot A."/>
            <person name="Nakamura A."/>
            <person name="Vischer N."/>
            <person name="VanNieuwenhze M."/>
            <person name="Brun Y."/>
            <person name="Cava F."/>
            <person name="Bulgheresi S."/>
            <person name="Veyrier F."/>
        </authorList>
    </citation>
    <scope>NUCLEOTIDE SEQUENCE</scope>
    <source>
        <strain evidence="3">SAG 1488-6</strain>
    </source>
</reference>
<keyword evidence="2" id="KW-0812">Transmembrane</keyword>
<accession>A0ABY4E8Z0</accession>
<feature type="transmembrane region" description="Helical" evidence="2">
    <location>
        <begin position="214"/>
        <end position="237"/>
    </location>
</feature>
<evidence type="ECO:0000313" key="4">
    <source>
        <dbReference type="Proteomes" id="UP000832034"/>
    </source>
</evidence>
<keyword evidence="4" id="KW-1185">Reference proteome</keyword>
<gene>
    <name evidence="3" type="ORF">LVJ81_11445</name>
</gene>
<dbReference type="Proteomes" id="UP000832034">
    <property type="component" value="Chromosome"/>
</dbReference>
<dbReference type="EMBL" id="CP091512">
    <property type="protein sequence ID" value="UOO92214.1"/>
    <property type="molecule type" value="Genomic_DNA"/>
</dbReference>
<evidence type="ECO:0000256" key="1">
    <source>
        <dbReference type="SAM" id="Coils"/>
    </source>
</evidence>
<keyword evidence="2" id="KW-0472">Membrane</keyword>
<protein>
    <submittedName>
        <fullName evidence="3">Serine endopeptidase</fullName>
    </submittedName>
</protein>